<dbReference type="Proteomes" id="UP000255326">
    <property type="component" value="Unassembled WGS sequence"/>
</dbReference>
<feature type="domain" description="SRP54-type proteins GTP-binding" evidence="15">
    <location>
        <begin position="186"/>
        <end position="377"/>
    </location>
</feature>
<keyword evidence="8" id="KW-0653">Protein transport</keyword>
<dbReference type="SMART" id="SM00382">
    <property type="entry name" value="AAA"/>
    <property type="match status" value="1"/>
</dbReference>
<dbReference type="Pfam" id="PF00448">
    <property type="entry name" value="SRP54"/>
    <property type="match status" value="1"/>
</dbReference>
<name>A0A370GW08_9BACI</name>
<sequence>MKVKKYIAPSMNEAMNKVRLDLGDEAVILNSKLVYSGGFLGLFKKKNIEVIAAVDPNTATTPIEAKGRLEKVERRPKKADQAIQPTPEKTSIMEKEMEELKNMILKLSSQSMPEINQYPEDIRIILSQLYTQEIEGEIVSKLGDSLLHNWRETKDAVTRERIIEWTKVKLMEEISSVEFGGISYTKKFINVIGPTGVGKTTTLAKIAANAVLNNKKKIAFITTDTYRIAAIEQLKTYGNLLNVPVEVVYKLADFKQAVEKFKDYDLIFIDTAGRNYQDEKYVKELREVIDFDSEMETFLVLTMTAKQRDLENMINQFKTIPIDKFIFTKLDETSSYGMMINLIKKYEIGGAYLTMGQDVPDDIVEADPIRIIDYVIEGNRP</sequence>
<dbReference type="InterPro" id="IPR027417">
    <property type="entry name" value="P-loop_NTPase"/>
</dbReference>
<accession>A0A370GW08</accession>
<evidence type="ECO:0000259" key="15">
    <source>
        <dbReference type="SMART" id="SM00962"/>
    </source>
</evidence>
<evidence type="ECO:0000256" key="7">
    <source>
        <dbReference type="ARBA" id="ARBA00022795"/>
    </source>
</evidence>
<reference evidence="16 17" key="1">
    <citation type="submission" date="2018-07" db="EMBL/GenBank/DDBJ databases">
        <title>Genomic Encyclopedia of Type Strains, Phase IV (KMG-IV): sequencing the most valuable type-strain genomes for metagenomic binning, comparative biology and taxonomic classification.</title>
        <authorList>
            <person name="Goeker M."/>
        </authorList>
    </citation>
    <scope>NUCLEOTIDE SEQUENCE [LARGE SCALE GENOMIC DNA]</scope>
    <source>
        <strain evidence="16 17">DSM 25281</strain>
    </source>
</reference>
<keyword evidence="5" id="KW-1003">Cell membrane</keyword>
<dbReference type="InterPro" id="IPR047040">
    <property type="entry name" value="FlhF__GTPase_dom"/>
</dbReference>
<dbReference type="GO" id="GO:0006614">
    <property type="term" value="P:SRP-dependent cotranslational protein targeting to membrane"/>
    <property type="evidence" value="ECO:0007669"/>
    <property type="project" value="UniProtKB-UniRule"/>
</dbReference>
<dbReference type="PANTHER" id="PTHR43134:SF3">
    <property type="entry name" value="FLAGELLAR BIOSYNTHESIS PROTEIN FLHF"/>
    <property type="match status" value="1"/>
</dbReference>
<comment type="similarity">
    <text evidence="2">Belongs to the GTP-binding SRP family.</text>
</comment>
<dbReference type="Gene3D" id="1.20.120.1380">
    <property type="entry name" value="Flagellar FlhF biosynthesis protein, N domain"/>
    <property type="match status" value="1"/>
</dbReference>
<evidence type="ECO:0000256" key="8">
    <source>
        <dbReference type="ARBA" id="ARBA00022927"/>
    </source>
</evidence>
<evidence type="ECO:0000313" key="16">
    <source>
        <dbReference type="EMBL" id="RDI47440.1"/>
    </source>
</evidence>
<keyword evidence="7" id="KW-1005">Bacterial flagellum biogenesis</keyword>
<keyword evidence="4" id="KW-0813">Transport</keyword>
<dbReference type="SMART" id="SM00962">
    <property type="entry name" value="SRP54"/>
    <property type="match status" value="1"/>
</dbReference>
<dbReference type="EMBL" id="QQAY01000001">
    <property type="protein sequence ID" value="RDI47440.1"/>
    <property type="molecule type" value="Genomic_DNA"/>
</dbReference>
<dbReference type="Gene3D" id="3.40.50.300">
    <property type="entry name" value="P-loop containing nucleotide triphosphate hydrolases"/>
    <property type="match status" value="1"/>
</dbReference>
<evidence type="ECO:0000256" key="13">
    <source>
        <dbReference type="NCBIfam" id="TIGR03499"/>
    </source>
</evidence>
<dbReference type="GO" id="GO:0005047">
    <property type="term" value="F:signal recognition particle binding"/>
    <property type="evidence" value="ECO:0007669"/>
    <property type="project" value="TreeGrafter"/>
</dbReference>
<evidence type="ECO:0000256" key="5">
    <source>
        <dbReference type="ARBA" id="ARBA00022475"/>
    </source>
</evidence>
<dbReference type="GO" id="GO:0005886">
    <property type="term" value="C:plasma membrane"/>
    <property type="evidence" value="ECO:0007669"/>
    <property type="project" value="UniProtKB-SubCell"/>
</dbReference>
<keyword evidence="9" id="KW-0342">GTP-binding</keyword>
<evidence type="ECO:0000256" key="10">
    <source>
        <dbReference type="ARBA" id="ARBA00023136"/>
    </source>
</evidence>
<comment type="subcellular location">
    <subcellularLocation>
        <location evidence="1">Cell membrane</location>
        <topology evidence="1">Peripheral membrane protein</topology>
        <orientation evidence="1">Cytoplasmic side</orientation>
    </subcellularLocation>
</comment>
<dbReference type="InterPro" id="IPR000897">
    <property type="entry name" value="SRP54_GTPase_dom"/>
</dbReference>
<evidence type="ECO:0000256" key="1">
    <source>
        <dbReference type="ARBA" id="ARBA00004413"/>
    </source>
</evidence>
<evidence type="ECO:0000259" key="14">
    <source>
        <dbReference type="SMART" id="SM00382"/>
    </source>
</evidence>
<keyword evidence="16" id="KW-0966">Cell projection</keyword>
<evidence type="ECO:0000256" key="2">
    <source>
        <dbReference type="ARBA" id="ARBA00008531"/>
    </source>
</evidence>
<feature type="domain" description="AAA+ ATPase" evidence="14">
    <location>
        <begin position="185"/>
        <end position="321"/>
    </location>
</feature>
<dbReference type="InterPro" id="IPR020006">
    <property type="entry name" value="FlhF"/>
</dbReference>
<dbReference type="GO" id="GO:0044781">
    <property type="term" value="P:bacterial-type flagellum organization"/>
    <property type="evidence" value="ECO:0007669"/>
    <property type="project" value="UniProtKB-UniRule"/>
</dbReference>
<dbReference type="GO" id="GO:0005525">
    <property type="term" value="F:GTP binding"/>
    <property type="evidence" value="ECO:0007669"/>
    <property type="project" value="UniProtKB-UniRule"/>
</dbReference>
<dbReference type="AlphaFoldDB" id="A0A370GW08"/>
<dbReference type="OrthoDB" id="9778554at2"/>
<keyword evidence="10" id="KW-0472">Membrane</keyword>
<dbReference type="NCBIfam" id="TIGR03499">
    <property type="entry name" value="FlhF"/>
    <property type="match status" value="1"/>
</dbReference>
<comment type="caution">
    <text evidence="16">The sequence shown here is derived from an EMBL/GenBank/DDBJ whole genome shotgun (WGS) entry which is preliminary data.</text>
</comment>
<keyword evidence="17" id="KW-1185">Reference proteome</keyword>
<dbReference type="SUPFAM" id="SSF52540">
    <property type="entry name" value="P-loop containing nucleoside triphosphate hydrolases"/>
    <property type="match status" value="1"/>
</dbReference>
<evidence type="ECO:0000256" key="11">
    <source>
        <dbReference type="ARBA" id="ARBA00023225"/>
    </source>
</evidence>
<keyword evidence="16" id="KW-0969">Cilium</keyword>
<evidence type="ECO:0000256" key="6">
    <source>
        <dbReference type="ARBA" id="ARBA00022741"/>
    </source>
</evidence>
<dbReference type="FunFam" id="3.40.50.300:FF:000695">
    <property type="entry name" value="Flagellar biosynthesis regulator FlhF"/>
    <property type="match status" value="1"/>
</dbReference>
<dbReference type="CDD" id="cd17873">
    <property type="entry name" value="FlhF"/>
    <property type="match status" value="1"/>
</dbReference>
<dbReference type="GO" id="GO:0003924">
    <property type="term" value="F:GTPase activity"/>
    <property type="evidence" value="ECO:0007669"/>
    <property type="project" value="UniProtKB-UniRule"/>
</dbReference>
<keyword evidence="11" id="KW-1006">Bacterial flagellum protein export</keyword>
<dbReference type="InterPro" id="IPR003593">
    <property type="entry name" value="AAA+_ATPase"/>
</dbReference>
<proteinExistence type="inferred from homology"/>
<dbReference type="GO" id="GO:0015031">
    <property type="term" value="P:protein transport"/>
    <property type="evidence" value="ECO:0007669"/>
    <property type="project" value="UniProtKB-KW"/>
</dbReference>
<keyword evidence="16" id="KW-0282">Flagellum</keyword>
<comment type="function">
    <text evidence="12">Necessary for flagellar biosynthesis. May be involved in translocation of the flagellum.</text>
</comment>
<gene>
    <name evidence="16" type="ORF">DFR59_10195</name>
</gene>
<evidence type="ECO:0000256" key="9">
    <source>
        <dbReference type="ARBA" id="ARBA00023134"/>
    </source>
</evidence>
<dbReference type="RefSeq" id="WP_114743663.1">
    <property type="nucleotide sequence ID" value="NZ_QQAY01000001.1"/>
</dbReference>
<evidence type="ECO:0000256" key="12">
    <source>
        <dbReference type="ARBA" id="ARBA00025337"/>
    </source>
</evidence>
<protein>
    <recommendedName>
        <fullName evidence="3 13">Flagellar biosynthesis protein FlhF</fullName>
    </recommendedName>
</protein>
<dbReference type="PANTHER" id="PTHR43134">
    <property type="entry name" value="SIGNAL RECOGNITION PARTICLE RECEPTOR SUBUNIT ALPHA"/>
    <property type="match status" value="1"/>
</dbReference>
<evidence type="ECO:0000313" key="17">
    <source>
        <dbReference type="Proteomes" id="UP000255326"/>
    </source>
</evidence>
<keyword evidence="6" id="KW-0547">Nucleotide-binding</keyword>
<organism evidence="16 17">
    <name type="scientific">Falsibacillus pallidus</name>
    <dbReference type="NCBI Taxonomy" id="493781"/>
    <lineage>
        <taxon>Bacteria</taxon>
        <taxon>Bacillati</taxon>
        <taxon>Bacillota</taxon>
        <taxon>Bacilli</taxon>
        <taxon>Bacillales</taxon>
        <taxon>Bacillaceae</taxon>
        <taxon>Falsibacillus</taxon>
    </lineage>
</organism>
<evidence type="ECO:0000256" key="3">
    <source>
        <dbReference type="ARBA" id="ARBA00014919"/>
    </source>
</evidence>
<evidence type="ECO:0000256" key="4">
    <source>
        <dbReference type="ARBA" id="ARBA00022448"/>
    </source>
</evidence>